<sequence length="244" mass="26460">MSQPHDEVVRGVEEDASFAPDPAPARGPGLSPEQRARVEAFAPRVPGIARSLRRVVGIAPDECESAGYEALARAALRYDPAAGVPFAAYAFYRVRGAMIDAARNAFPDHKRARRLLNTLEVTQELAEIRLRPGDDPRRIGERFGDAAELVREVTAAAVLSRLFASDDDDAFGPEVRLSLRALVERCDADERALIDAVYVRGLTMTEVAADLAISVSTISRRHQRLLRRLADLLGGGASPPEVGP</sequence>
<dbReference type="InterPro" id="IPR036388">
    <property type="entry name" value="WH-like_DNA-bd_sf"/>
</dbReference>
<dbReference type="Pfam" id="PF04545">
    <property type="entry name" value="Sigma70_r4"/>
    <property type="match status" value="1"/>
</dbReference>
<dbReference type="InterPro" id="IPR014284">
    <property type="entry name" value="RNA_pol_sigma-70_dom"/>
</dbReference>
<dbReference type="RefSeq" id="WP_224196027.1">
    <property type="nucleotide sequence ID" value="NZ_JAIRAU010000047.1"/>
</dbReference>
<evidence type="ECO:0000256" key="2">
    <source>
        <dbReference type="ARBA" id="ARBA00023082"/>
    </source>
</evidence>
<dbReference type="Proteomes" id="UP001139031">
    <property type="component" value="Unassembled WGS sequence"/>
</dbReference>
<dbReference type="EMBL" id="JAIRAU010000047">
    <property type="protein sequence ID" value="MBZ5714297.1"/>
    <property type="molecule type" value="Genomic_DNA"/>
</dbReference>
<dbReference type="Gene3D" id="1.10.10.10">
    <property type="entry name" value="Winged helix-like DNA-binding domain superfamily/Winged helix DNA-binding domain"/>
    <property type="match status" value="1"/>
</dbReference>
<feature type="domain" description="RNA polymerase sigma-70 region 4" evidence="7">
    <location>
        <begin position="188"/>
        <end position="229"/>
    </location>
</feature>
<keyword evidence="1" id="KW-0805">Transcription regulation</keyword>
<evidence type="ECO:0000313" key="8">
    <source>
        <dbReference type="EMBL" id="MBZ5714297.1"/>
    </source>
</evidence>
<comment type="caution">
    <text evidence="8">The sequence shown here is derived from an EMBL/GenBank/DDBJ whole genome shotgun (WGS) entry which is preliminary data.</text>
</comment>
<gene>
    <name evidence="8" type="ORF">K7C98_34125</name>
</gene>
<organism evidence="8 9">
    <name type="scientific">Nannocystis pusilla</name>
    <dbReference type="NCBI Taxonomy" id="889268"/>
    <lineage>
        <taxon>Bacteria</taxon>
        <taxon>Pseudomonadati</taxon>
        <taxon>Myxococcota</taxon>
        <taxon>Polyangia</taxon>
        <taxon>Nannocystales</taxon>
        <taxon>Nannocystaceae</taxon>
        <taxon>Nannocystis</taxon>
    </lineage>
</organism>
<evidence type="ECO:0000313" key="9">
    <source>
        <dbReference type="Proteomes" id="UP001139031"/>
    </source>
</evidence>
<evidence type="ECO:0000256" key="4">
    <source>
        <dbReference type="ARBA" id="ARBA00023163"/>
    </source>
</evidence>
<evidence type="ECO:0000259" key="7">
    <source>
        <dbReference type="Pfam" id="PF04545"/>
    </source>
</evidence>
<dbReference type="NCBIfam" id="TIGR02937">
    <property type="entry name" value="sigma70-ECF"/>
    <property type="match status" value="1"/>
</dbReference>
<dbReference type="InterPro" id="IPR013324">
    <property type="entry name" value="RNA_pol_sigma_r3/r4-like"/>
</dbReference>
<dbReference type="PANTHER" id="PTHR30385">
    <property type="entry name" value="SIGMA FACTOR F FLAGELLAR"/>
    <property type="match status" value="1"/>
</dbReference>
<feature type="region of interest" description="Disordered" evidence="5">
    <location>
        <begin position="1"/>
        <end position="32"/>
    </location>
</feature>
<evidence type="ECO:0000256" key="5">
    <source>
        <dbReference type="SAM" id="MobiDB-lite"/>
    </source>
</evidence>
<dbReference type="SUPFAM" id="SSF88946">
    <property type="entry name" value="Sigma2 domain of RNA polymerase sigma factors"/>
    <property type="match status" value="1"/>
</dbReference>
<dbReference type="InterPro" id="IPR013325">
    <property type="entry name" value="RNA_pol_sigma_r2"/>
</dbReference>
<reference evidence="8" key="1">
    <citation type="submission" date="2021-08" db="EMBL/GenBank/DDBJ databases">
        <authorList>
            <person name="Stevens D.C."/>
        </authorList>
    </citation>
    <scope>NUCLEOTIDE SEQUENCE</scope>
    <source>
        <strain evidence="8">DSM 53165</strain>
    </source>
</reference>
<keyword evidence="9" id="KW-1185">Reference proteome</keyword>
<keyword evidence="3" id="KW-0238">DNA-binding</keyword>
<keyword evidence="2" id="KW-0731">Sigma factor</keyword>
<evidence type="ECO:0000259" key="6">
    <source>
        <dbReference type="Pfam" id="PF04542"/>
    </source>
</evidence>
<dbReference type="InterPro" id="IPR007627">
    <property type="entry name" value="RNA_pol_sigma70_r2"/>
</dbReference>
<keyword evidence="4" id="KW-0804">Transcription</keyword>
<dbReference type="SUPFAM" id="SSF88659">
    <property type="entry name" value="Sigma3 and sigma4 domains of RNA polymerase sigma factors"/>
    <property type="match status" value="1"/>
</dbReference>
<dbReference type="PANTHER" id="PTHR30385:SF7">
    <property type="entry name" value="RNA POLYMERASE SIGMA FACTOR FLIA"/>
    <property type="match status" value="1"/>
</dbReference>
<feature type="domain" description="RNA polymerase sigma-70 region 2" evidence="6">
    <location>
        <begin position="38"/>
        <end position="104"/>
    </location>
</feature>
<dbReference type="Gene3D" id="1.10.1740.10">
    <property type="match status" value="1"/>
</dbReference>
<name>A0ABS7U1A1_9BACT</name>
<protein>
    <submittedName>
        <fullName evidence="8">Sigma-70 family RNA polymerase sigma factor</fullName>
    </submittedName>
</protein>
<dbReference type="InterPro" id="IPR007630">
    <property type="entry name" value="RNA_pol_sigma70_r4"/>
</dbReference>
<evidence type="ECO:0000256" key="3">
    <source>
        <dbReference type="ARBA" id="ARBA00023125"/>
    </source>
</evidence>
<accession>A0ABS7U1A1</accession>
<proteinExistence type="predicted"/>
<feature type="compositionally biased region" description="Basic and acidic residues" evidence="5">
    <location>
        <begin position="1"/>
        <end position="13"/>
    </location>
</feature>
<dbReference type="Pfam" id="PF04542">
    <property type="entry name" value="Sigma70_r2"/>
    <property type="match status" value="1"/>
</dbReference>
<evidence type="ECO:0000256" key="1">
    <source>
        <dbReference type="ARBA" id="ARBA00023015"/>
    </source>
</evidence>